<organism evidence="2 3">
    <name type="scientific">Desulfuromonas versatilis</name>
    <dbReference type="NCBI Taxonomy" id="2802975"/>
    <lineage>
        <taxon>Bacteria</taxon>
        <taxon>Pseudomonadati</taxon>
        <taxon>Thermodesulfobacteriota</taxon>
        <taxon>Desulfuromonadia</taxon>
        <taxon>Desulfuromonadales</taxon>
        <taxon>Desulfuromonadaceae</taxon>
        <taxon>Desulfuromonas</taxon>
    </lineage>
</organism>
<dbReference type="Proteomes" id="UP001319827">
    <property type="component" value="Chromosome"/>
</dbReference>
<protein>
    <recommendedName>
        <fullName evidence="4">Tyr recombinase domain-containing protein</fullName>
    </recommendedName>
</protein>
<evidence type="ECO:0000256" key="1">
    <source>
        <dbReference type="ARBA" id="ARBA00023172"/>
    </source>
</evidence>
<gene>
    <name evidence="2" type="ORF">DESUT3_19420</name>
</gene>
<keyword evidence="3" id="KW-1185">Reference proteome</keyword>
<dbReference type="RefSeq" id="WP_221252616.1">
    <property type="nucleotide sequence ID" value="NZ_AP024355.1"/>
</dbReference>
<evidence type="ECO:0000313" key="3">
    <source>
        <dbReference type="Proteomes" id="UP001319827"/>
    </source>
</evidence>
<sequence>MTTPCGTIFRATNFLNHVWYPALDESHLPHRVPYGLRHSFAAWARTIGIDLLKLVRLMGHGSKKMIYGVYGDYVEGLEEDYEKILAFFGEDFLRRNASPESHKTL</sequence>
<reference evidence="2 3" key="2">
    <citation type="journal article" date="2021" name="Int. J. Syst. Evol. Microbiol.">
        <title>Isolation and Polyphasic Characterization of Desulfuromonas versatilis sp. Nov., an Electrogenic Bacteria Capable of Versatile Metabolism Isolated from a Graphene Oxide-Reducing Enrichment Culture.</title>
        <authorList>
            <person name="Xie L."/>
            <person name="Yoshida N."/>
            <person name="Ishii S."/>
            <person name="Meng L."/>
        </authorList>
    </citation>
    <scope>NUCLEOTIDE SEQUENCE [LARGE SCALE GENOMIC DNA]</scope>
    <source>
        <strain evidence="2 3">NIT-T3</strain>
    </source>
</reference>
<dbReference type="InterPro" id="IPR011010">
    <property type="entry name" value="DNA_brk_join_enz"/>
</dbReference>
<evidence type="ECO:0000313" key="2">
    <source>
        <dbReference type="EMBL" id="BCR04873.1"/>
    </source>
</evidence>
<evidence type="ECO:0008006" key="4">
    <source>
        <dbReference type="Google" id="ProtNLM"/>
    </source>
</evidence>
<keyword evidence="1" id="KW-0233">DNA recombination</keyword>
<accession>A0ABM8HUX8</accession>
<dbReference type="InterPro" id="IPR013762">
    <property type="entry name" value="Integrase-like_cat_sf"/>
</dbReference>
<dbReference type="EMBL" id="AP024355">
    <property type="protein sequence ID" value="BCR04873.1"/>
    <property type="molecule type" value="Genomic_DNA"/>
</dbReference>
<reference evidence="2 3" key="1">
    <citation type="journal article" date="2016" name="C (Basel)">
        <title>Selective Growth of and Electricity Production by Marine Exoelectrogenic Bacteria in Self-Aggregated Hydrogel of Microbially Reduced Graphene Oxide.</title>
        <authorList>
            <person name="Yoshida N."/>
            <person name="Goto Y."/>
            <person name="Miyata Y."/>
        </authorList>
    </citation>
    <scope>NUCLEOTIDE SEQUENCE [LARGE SCALE GENOMIC DNA]</scope>
    <source>
        <strain evidence="2 3">NIT-T3</strain>
    </source>
</reference>
<dbReference type="Gene3D" id="1.10.443.10">
    <property type="entry name" value="Intergrase catalytic core"/>
    <property type="match status" value="1"/>
</dbReference>
<name>A0ABM8HUX8_9BACT</name>
<proteinExistence type="predicted"/>
<dbReference type="SUPFAM" id="SSF56349">
    <property type="entry name" value="DNA breaking-rejoining enzymes"/>
    <property type="match status" value="1"/>
</dbReference>